<dbReference type="EMBL" id="KQ474075">
    <property type="protein sequence ID" value="KPV76885.1"/>
    <property type="molecule type" value="Genomic_DNA"/>
</dbReference>
<dbReference type="PANTHER" id="PTHR11071:SF561">
    <property type="entry name" value="PEPTIDYL-PROLYL CIS-TRANS ISOMERASE D-RELATED"/>
    <property type="match status" value="1"/>
</dbReference>
<dbReference type="InterPro" id="IPR002130">
    <property type="entry name" value="Cyclophilin-type_PPIase_dom"/>
</dbReference>
<proteinExistence type="predicted"/>
<evidence type="ECO:0000256" key="1">
    <source>
        <dbReference type="ARBA" id="ARBA00000971"/>
    </source>
</evidence>
<dbReference type="Pfam" id="PF00160">
    <property type="entry name" value="Pro_isomerase"/>
    <property type="match status" value="1"/>
</dbReference>
<dbReference type="Proteomes" id="UP000053890">
    <property type="component" value="Unassembled WGS sequence"/>
</dbReference>
<protein>
    <recommendedName>
        <fullName evidence="2">peptidylprolyl isomerase</fullName>
        <ecNumber evidence="2">5.2.1.8</ecNumber>
    </recommendedName>
</protein>
<dbReference type="GO" id="GO:0005737">
    <property type="term" value="C:cytoplasm"/>
    <property type="evidence" value="ECO:0007669"/>
    <property type="project" value="TreeGrafter"/>
</dbReference>
<dbReference type="GO" id="GO:0003755">
    <property type="term" value="F:peptidyl-prolyl cis-trans isomerase activity"/>
    <property type="evidence" value="ECO:0007669"/>
    <property type="project" value="UniProtKB-KW"/>
</dbReference>
<evidence type="ECO:0000313" key="6">
    <source>
        <dbReference type="EMBL" id="KPV76885.1"/>
    </source>
</evidence>
<dbReference type="PROSITE" id="PS50072">
    <property type="entry name" value="CSA_PPIASE_2"/>
    <property type="match status" value="1"/>
</dbReference>
<evidence type="ECO:0000259" key="5">
    <source>
        <dbReference type="PROSITE" id="PS50072"/>
    </source>
</evidence>
<dbReference type="EC" id="5.2.1.8" evidence="2"/>
<keyword evidence="4" id="KW-0413">Isomerase</keyword>
<dbReference type="OMA" id="PIHRIAK"/>
<evidence type="ECO:0000313" key="7">
    <source>
        <dbReference type="Proteomes" id="UP000053890"/>
    </source>
</evidence>
<evidence type="ECO:0000256" key="4">
    <source>
        <dbReference type="ARBA" id="ARBA00023235"/>
    </source>
</evidence>
<accession>A0A194S8T5</accession>
<gene>
    <name evidence="6" type="ORF">RHOBADRAFT_51870</name>
</gene>
<comment type="catalytic activity">
    <reaction evidence="1">
        <text>[protein]-peptidylproline (omega=180) = [protein]-peptidylproline (omega=0)</text>
        <dbReference type="Rhea" id="RHEA:16237"/>
        <dbReference type="Rhea" id="RHEA-COMP:10747"/>
        <dbReference type="Rhea" id="RHEA-COMP:10748"/>
        <dbReference type="ChEBI" id="CHEBI:83833"/>
        <dbReference type="ChEBI" id="CHEBI:83834"/>
        <dbReference type="EC" id="5.2.1.8"/>
    </reaction>
</comment>
<evidence type="ECO:0000256" key="2">
    <source>
        <dbReference type="ARBA" id="ARBA00013194"/>
    </source>
</evidence>
<name>A0A194S8T5_RHOGW</name>
<dbReference type="InterPro" id="IPR029000">
    <property type="entry name" value="Cyclophilin-like_dom_sf"/>
</dbReference>
<dbReference type="GO" id="GO:0016018">
    <property type="term" value="F:cyclosporin A binding"/>
    <property type="evidence" value="ECO:0007669"/>
    <property type="project" value="TreeGrafter"/>
</dbReference>
<dbReference type="RefSeq" id="XP_018272934.1">
    <property type="nucleotide sequence ID" value="XM_018416060.1"/>
</dbReference>
<keyword evidence="3" id="KW-0697">Rotamase</keyword>
<sequence length="249" mass="26950">MSGRRCFIDFAAGDADAHKVELSRYQALARWLEASGAKYGLARRLDELDDAARETLVAVYEGETQIVLTPADLSPPTSLLLPRLYLQVSSSPGLKKTSASFLALLTDEKKLVSKRAPHPPLRYRGTPVFRLDKGFVAQTGDVTRQDGSGGESIYGGTFNDEKDGLKIPFQLGTVAMANSGKNSNTSQFFVTLTSDPVKLKKLTGKYVAFGQVDLEDDGSRACLERLDALADGRDGTAVKVWIDDCNAVA</sequence>
<dbReference type="AlphaFoldDB" id="A0A194S8T5"/>
<dbReference type="OrthoDB" id="193499at2759"/>
<keyword evidence="7" id="KW-1185">Reference proteome</keyword>
<dbReference type="SUPFAM" id="SSF50891">
    <property type="entry name" value="Cyclophilin-like"/>
    <property type="match status" value="1"/>
</dbReference>
<feature type="domain" description="PPIase cyclophilin-type" evidence="5">
    <location>
        <begin position="96"/>
        <end position="247"/>
    </location>
</feature>
<dbReference type="PANTHER" id="PTHR11071">
    <property type="entry name" value="PEPTIDYL-PROLYL CIS-TRANS ISOMERASE"/>
    <property type="match status" value="1"/>
</dbReference>
<evidence type="ECO:0000256" key="3">
    <source>
        <dbReference type="ARBA" id="ARBA00023110"/>
    </source>
</evidence>
<dbReference type="Gene3D" id="2.40.100.10">
    <property type="entry name" value="Cyclophilin-like"/>
    <property type="match status" value="1"/>
</dbReference>
<organism evidence="6 7">
    <name type="scientific">Rhodotorula graminis (strain WP1)</name>
    <dbReference type="NCBI Taxonomy" id="578459"/>
    <lineage>
        <taxon>Eukaryota</taxon>
        <taxon>Fungi</taxon>
        <taxon>Dikarya</taxon>
        <taxon>Basidiomycota</taxon>
        <taxon>Pucciniomycotina</taxon>
        <taxon>Microbotryomycetes</taxon>
        <taxon>Sporidiobolales</taxon>
        <taxon>Sporidiobolaceae</taxon>
        <taxon>Rhodotorula</taxon>
    </lineage>
</organism>
<dbReference type="GeneID" id="28976508"/>
<dbReference type="STRING" id="578459.A0A194S8T5"/>
<reference evidence="6 7" key="1">
    <citation type="journal article" date="2015" name="Front. Microbiol.">
        <title>Genome sequence of the plant growth promoting endophytic yeast Rhodotorula graminis WP1.</title>
        <authorList>
            <person name="Firrincieli A."/>
            <person name="Otillar R."/>
            <person name="Salamov A."/>
            <person name="Schmutz J."/>
            <person name="Khan Z."/>
            <person name="Redman R.S."/>
            <person name="Fleck N.D."/>
            <person name="Lindquist E."/>
            <person name="Grigoriev I.V."/>
            <person name="Doty S.L."/>
        </authorList>
    </citation>
    <scope>NUCLEOTIDE SEQUENCE [LARGE SCALE GENOMIC DNA]</scope>
    <source>
        <strain evidence="6 7">WP1</strain>
    </source>
</reference>
<dbReference type="GO" id="GO:0006457">
    <property type="term" value="P:protein folding"/>
    <property type="evidence" value="ECO:0007669"/>
    <property type="project" value="TreeGrafter"/>
</dbReference>